<gene>
    <name evidence="3" type="ORF">PMAYCL1PPCAC_01608</name>
</gene>
<keyword evidence="2" id="KW-0732">Signal</keyword>
<evidence type="ECO:0000256" key="1">
    <source>
        <dbReference type="SAM" id="MobiDB-lite"/>
    </source>
</evidence>
<keyword evidence="4" id="KW-1185">Reference proteome</keyword>
<evidence type="ECO:0000313" key="3">
    <source>
        <dbReference type="EMBL" id="GMR31413.1"/>
    </source>
</evidence>
<sequence>SQIMRVTGAFLLLVLCLFWHSAGVRPGLPGSDDGMPAFMRHTICSTARRLPAIPYTPRRPRPQVNPPLPHDGPAGATRAMVANPGVVAARRNAASAEKRLKHAQRQLRGRLQRDAAEANRRR</sequence>
<feature type="compositionally biased region" description="Basic and acidic residues" evidence="1">
    <location>
        <begin position="111"/>
        <end position="122"/>
    </location>
</feature>
<dbReference type="EMBL" id="BTRK01000001">
    <property type="protein sequence ID" value="GMR31413.1"/>
    <property type="molecule type" value="Genomic_DNA"/>
</dbReference>
<feature type="compositionally biased region" description="Basic residues" evidence="1">
    <location>
        <begin position="99"/>
        <end position="110"/>
    </location>
</feature>
<feature type="region of interest" description="Disordered" evidence="1">
    <location>
        <begin position="49"/>
        <end position="78"/>
    </location>
</feature>
<dbReference type="AlphaFoldDB" id="A0AAN5BZT4"/>
<feature type="non-terminal residue" evidence="3">
    <location>
        <position position="1"/>
    </location>
</feature>
<comment type="caution">
    <text evidence="3">The sequence shown here is derived from an EMBL/GenBank/DDBJ whole genome shotgun (WGS) entry which is preliminary data.</text>
</comment>
<evidence type="ECO:0000313" key="4">
    <source>
        <dbReference type="Proteomes" id="UP001328107"/>
    </source>
</evidence>
<protein>
    <submittedName>
        <fullName evidence="3">Uncharacterized protein</fullName>
    </submittedName>
</protein>
<dbReference type="Proteomes" id="UP001328107">
    <property type="component" value="Unassembled WGS sequence"/>
</dbReference>
<feature type="non-terminal residue" evidence="3">
    <location>
        <position position="122"/>
    </location>
</feature>
<feature type="region of interest" description="Disordered" evidence="1">
    <location>
        <begin position="90"/>
        <end position="122"/>
    </location>
</feature>
<feature type="signal peptide" evidence="2">
    <location>
        <begin position="1"/>
        <end position="23"/>
    </location>
</feature>
<evidence type="ECO:0000256" key="2">
    <source>
        <dbReference type="SAM" id="SignalP"/>
    </source>
</evidence>
<proteinExistence type="predicted"/>
<feature type="chain" id="PRO_5042820623" evidence="2">
    <location>
        <begin position="24"/>
        <end position="122"/>
    </location>
</feature>
<reference evidence="4" key="1">
    <citation type="submission" date="2022-10" db="EMBL/GenBank/DDBJ databases">
        <title>Genome assembly of Pristionchus species.</title>
        <authorList>
            <person name="Yoshida K."/>
            <person name="Sommer R.J."/>
        </authorList>
    </citation>
    <scope>NUCLEOTIDE SEQUENCE [LARGE SCALE GENOMIC DNA]</scope>
    <source>
        <strain evidence="4">RS5460</strain>
    </source>
</reference>
<accession>A0AAN5BZT4</accession>
<organism evidence="3 4">
    <name type="scientific">Pristionchus mayeri</name>
    <dbReference type="NCBI Taxonomy" id="1317129"/>
    <lineage>
        <taxon>Eukaryota</taxon>
        <taxon>Metazoa</taxon>
        <taxon>Ecdysozoa</taxon>
        <taxon>Nematoda</taxon>
        <taxon>Chromadorea</taxon>
        <taxon>Rhabditida</taxon>
        <taxon>Rhabditina</taxon>
        <taxon>Diplogasteromorpha</taxon>
        <taxon>Diplogasteroidea</taxon>
        <taxon>Neodiplogasteridae</taxon>
        <taxon>Pristionchus</taxon>
    </lineage>
</organism>
<name>A0AAN5BZT4_9BILA</name>